<proteinExistence type="predicted"/>
<keyword evidence="2" id="KW-1185">Reference proteome</keyword>
<dbReference type="Proteomes" id="UP001154282">
    <property type="component" value="Unassembled WGS sequence"/>
</dbReference>
<accession>A0AAV0J152</accession>
<protein>
    <submittedName>
        <fullName evidence="1">Uncharacterized protein</fullName>
    </submittedName>
</protein>
<dbReference type="InterPro" id="IPR002196">
    <property type="entry name" value="Glyco_hydro_24"/>
</dbReference>
<name>A0AAV0J152_9ROSI</name>
<organism evidence="1 2">
    <name type="scientific">Linum tenue</name>
    <dbReference type="NCBI Taxonomy" id="586396"/>
    <lineage>
        <taxon>Eukaryota</taxon>
        <taxon>Viridiplantae</taxon>
        <taxon>Streptophyta</taxon>
        <taxon>Embryophyta</taxon>
        <taxon>Tracheophyta</taxon>
        <taxon>Spermatophyta</taxon>
        <taxon>Magnoliopsida</taxon>
        <taxon>eudicotyledons</taxon>
        <taxon>Gunneridae</taxon>
        <taxon>Pentapetalae</taxon>
        <taxon>rosids</taxon>
        <taxon>fabids</taxon>
        <taxon>Malpighiales</taxon>
        <taxon>Linaceae</taxon>
        <taxon>Linum</taxon>
    </lineage>
</organism>
<dbReference type="GO" id="GO:0003796">
    <property type="term" value="F:lysozyme activity"/>
    <property type="evidence" value="ECO:0007669"/>
    <property type="project" value="InterPro"/>
</dbReference>
<sequence length="58" mass="6712">MTNLLHHNRRWVSFREQINVMLADRRTYALSSFTFNVGLHAFCSAQSVRMTVNTIVGL</sequence>
<reference evidence="1" key="1">
    <citation type="submission" date="2022-08" db="EMBL/GenBank/DDBJ databases">
        <authorList>
            <person name="Gutierrez-Valencia J."/>
        </authorList>
    </citation>
    <scope>NUCLEOTIDE SEQUENCE</scope>
</reference>
<evidence type="ECO:0000313" key="2">
    <source>
        <dbReference type="Proteomes" id="UP001154282"/>
    </source>
</evidence>
<comment type="caution">
    <text evidence="1">The sequence shown here is derived from an EMBL/GenBank/DDBJ whole genome shotgun (WGS) entry which is preliminary data.</text>
</comment>
<dbReference type="Pfam" id="PF00959">
    <property type="entry name" value="Phage_lysozyme"/>
    <property type="match status" value="1"/>
</dbReference>
<dbReference type="GO" id="GO:0009253">
    <property type="term" value="P:peptidoglycan catabolic process"/>
    <property type="evidence" value="ECO:0007669"/>
    <property type="project" value="InterPro"/>
</dbReference>
<dbReference type="GO" id="GO:0016998">
    <property type="term" value="P:cell wall macromolecule catabolic process"/>
    <property type="evidence" value="ECO:0007669"/>
    <property type="project" value="InterPro"/>
</dbReference>
<evidence type="ECO:0000313" key="1">
    <source>
        <dbReference type="EMBL" id="CAI0403458.1"/>
    </source>
</evidence>
<dbReference type="EMBL" id="CAMGYJ010000004">
    <property type="protein sequence ID" value="CAI0403458.1"/>
    <property type="molecule type" value="Genomic_DNA"/>
</dbReference>
<gene>
    <name evidence="1" type="ORF">LITE_LOCUS12053</name>
</gene>
<dbReference type="AlphaFoldDB" id="A0AAV0J152"/>